<evidence type="ECO:0000313" key="1">
    <source>
        <dbReference type="EMBL" id="PTX61702.1"/>
    </source>
</evidence>
<organism evidence="1 2">
    <name type="scientific">Kordia periserrulae</name>
    <dbReference type="NCBI Taxonomy" id="701523"/>
    <lineage>
        <taxon>Bacteria</taxon>
        <taxon>Pseudomonadati</taxon>
        <taxon>Bacteroidota</taxon>
        <taxon>Flavobacteriia</taxon>
        <taxon>Flavobacteriales</taxon>
        <taxon>Flavobacteriaceae</taxon>
        <taxon>Kordia</taxon>
    </lineage>
</organism>
<comment type="caution">
    <text evidence="1">The sequence shown here is derived from an EMBL/GenBank/DDBJ whole genome shotgun (WGS) entry which is preliminary data.</text>
</comment>
<dbReference type="OrthoDB" id="1435163at2"/>
<dbReference type="RefSeq" id="WP_146169798.1">
    <property type="nucleotide sequence ID" value="NZ_QBKT01000004.1"/>
</dbReference>
<keyword evidence="2" id="KW-1185">Reference proteome</keyword>
<dbReference type="PROSITE" id="PS51257">
    <property type="entry name" value="PROKAR_LIPOPROTEIN"/>
    <property type="match status" value="1"/>
</dbReference>
<sequence>MKKSIFIALIVFTSIISCTTQPKAEALIGKYTFELLQKMDTLSQEEFNSHFISLAELREFAKDTTIEETFRFAIKNVSKETHNIRLQQAYEMIKESGKRFKIDWSAITFKEYPYTERDESGVTFQDGFVAFDFNDKKFVTKIVSLTFKNEQRLFNLSNIEPVRKQ</sequence>
<proteinExistence type="predicted"/>
<evidence type="ECO:0000313" key="2">
    <source>
        <dbReference type="Proteomes" id="UP000244090"/>
    </source>
</evidence>
<gene>
    <name evidence="1" type="ORF">C8N46_104346</name>
</gene>
<reference evidence="1 2" key="1">
    <citation type="submission" date="2018-04" db="EMBL/GenBank/DDBJ databases">
        <title>Genomic Encyclopedia of Archaeal and Bacterial Type Strains, Phase II (KMG-II): from individual species to whole genera.</title>
        <authorList>
            <person name="Goeker M."/>
        </authorList>
    </citation>
    <scope>NUCLEOTIDE SEQUENCE [LARGE SCALE GENOMIC DNA]</scope>
    <source>
        <strain evidence="1 2">DSM 25731</strain>
    </source>
</reference>
<dbReference type="EMBL" id="QBKT01000004">
    <property type="protein sequence ID" value="PTX61702.1"/>
    <property type="molecule type" value="Genomic_DNA"/>
</dbReference>
<protein>
    <submittedName>
        <fullName evidence="1">Uncharacterized protein</fullName>
    </submittedName>
</protein>
<dbReference type="AlphaFoldDB" id="A0A2T6C059"/>
<dbReference type="Proteomes" id="UP000244090">
    <property type="component" value="Unassembled WGS sequence"/>
</dbReference>
<name>A0A2T6C059_9FLAO</name>
<accession>A0A2T6C059</accession>